<dbReference type="Proteomes" id="UP001549921">
    <property type="component" value="Unassembled WGS sequence"/>
</dbReference>
<dbReference type="EMBL" id="JBEDNZ010000016">
    <property type="protein sequence ID" value="KAL0822439.1"/>
    <property type="molecule type" value="Genomic_DNA"/>
</dbReference>
<dbReference type="Pfam" id="PF14875">
    <property type="entry name" value="PIP49_N"/>
    <property type="match status" value="1"/>
</dbReference>
<dbReference type="InterPro" id="IPR029244">
    <property type="entry name" value="FAM69_N"/>
</dbReference>
<protein>
    <recommendedName>
        <fullName evidence="10">FAM69 N-terminal domain-containing protein</fullName>
    </recommendedName>
</protein>
<keyword evidence="7 9" id="KW-0472">Membrane</keyword>
<evidence type="ECO:0000313" key="11">
    <source>
        <dbReference type="EMBL" id="KAL0822439.1"/>
    </source>
</evidence>
<dbReference type="PANTHER" id="PTHR21093:SF2">
    <property type="entry name" value="DIVERGENT PROTEIN KINASE DOMAIN 1C"/>
    <property type="match status" value="1"/>
</dbReference>
<dbReference type="InterPro" id="IPR022049">
    <property type="entry name" value="FAM69_kinase_dom"/>
</dbReference>
<feature type="transmembrane region" description="Helical" evidence="9">
    <location>
        <begin position="26"/>
        <end position="44"/>
    </location>
</feature>
<comment type="similarity">
    <text evidence="2">Belongs to the DIPK family.</text>
</comment>
<dbReference type="AlphaFoldDB" id="A0ABD0SRG0"/>
<name>A0ABD0SRG0_LOXSC</name>
<evidence type="ECO:0000256" key="8">
    <source>
        <dbReference type="ARBA" id="ARBA00023157"/>
    </source>
</evidence>
<comment type="caution">
    <text evidence="11">The sequence shown here is derived from an EMBL/GenBank/DDBJ whole genome shotgun (WGS) entry which is preliminary data.</text>
</comment>
<evidence type="ECO:0000256" key="5">
    <source>
        <dbReference type="ARBA" id="ARBA00022968"/>
    </source>
</evidence>
<accession>A0ABD0SRG0</accession>
<dbReference type="GO" id="GO:0005789">
    <property type="term" value="C:endoplasmic reticulum membrane"/>
    <property type="evidence" value="ECO:0007669"/>
    <property type="project" value="UniProtKB-SubCell"/>
</dbReference>
<evidence type="ECO:0000259" key="10">
    <source>
        <dbReference type="SMART" id="SM01299"/>
    </source>
</evidence>
<evidence type="ECO:0000256" key="1">
    <source>
        <dbReference type="ARBA" id="ARBA00004648"/>
    </source>
</evidence>
<keyword evidence="6 9" id="KW-1133">Transmembrane helix</keyword>
<keyword evidence="3 9" id="KW-0812">Transmembrane</keyword>
<evidence type="ECO:0000256" key="2">
    <source>
        <dbReference type="ARBA" id="ARBA00006338"/>
    </source>
</evidence>
<evidence type="ECO:0000313" key="12">
    <source>
        <dbReference type="Proteomes" id="UP001549921"/>
    </source>
</evidence>
<proteinExistence type="inferred from homology"/>
<evidence type="ECO:0000256" key="9">
    <source>
        <dbReference type="SAM" id="Phobius"/>
    </source>
</evidence>
<comment type="subcellular location">
    <subcellularLocation>
        <location evidence="1">Endoplasmic reticulum membrane</location>
        <topology evidence="1">Single-pass type II membrane protein</topology>
    </subcellularLocation>
</comment>
<evidence type="ECO:0000256" key="6">
    <source>
        <dbReference type="ARBA" id="ARBA00022989"/>
    </source>
</evidence>
<sequence length="397" mass="46027">MYKIRRVQHFCEWCFAHLCKSIRRRFLVLLCSICAFLLLLRWKLMCINMQPRMHIQNICLGYGSGHSVGSLCQDMCEPEGISSVSCHSFYMEKDTVFSGTWKNQSLVFKTVKETSNSPWESNISENEFLHVVQSNIKLKFNISVDIVDAKRMSYIQYNQKEISRQVEMQNAWSLLQNNEYLALSLYEKYGIFPRLVGSCGSMYAVQKLDSISGYWHLMTIYDSQEEWERRIKIALMILDFLSLLEQRLPEPLHLCDIKMNNFGVTNDFKKVMYLDLDSVHPQSVINKITADGSKCKKHSDCDFLDCRSFCNLITYKCQHGVVNNNLQMVCERIFLGWVMSGRVMVPGLLLGPRTPRVLTELLEMCANPANEAGTPRARANKEIRRRLYSLLTHMILS</sequence>
<keyword evidence="8" id="KW-1015">Disulfide bond</keyword>
<evidence type="ECO:0000256" key="7">
    <source>
        <dbReference type="ARBA" id="ARBA00023136"/>
    </source>
</evidence>
<evidence type="ECO:0000256" key="4">
    <source>
        <dbReference type="ARBA" id="ARBA00022824"/>
    </source>
</evidence>
<keyword evidence="5" id="KW-0735">Signal-anchor</keyword>
<organism evidence="11 12">
    <name type="scientific">Loxostege sticticalis</name>
    <name type="common">Beet webworm moth</name>
    <dbReference type="NCBI Taxonomy" id="481309"/>
    <lineage>
        <taxon>Eukaryota</taxon>
        <taxon>Metazoa</taxon>
        <taxon>Ecdysozoa</taxon>
        <taxon>Arthropoda</taxon>
        <taxon>Hexapoda</taxon>
        <taxon>Insecta</taxon>
        <taxon>Pterygota</taxon>
        <taxon>Neoptera</taxon>
        <taxon>Endopterygota</taxon>
        <taxon>Lepidoptera</taxon>
        <taxon>Glossata</taxon>
        <taxon>Ditrysia</taxon>
        <taxon>Pyraloidea</taxon>
        <taxon>Crambidae</taxon>
        <taxon>Pyraustinae</taxon>
        <taxon>Loxostege</taxon>
    </lineage>
</organism>
<dbReference type="Pfam" id="PF12260">
    <property type="entry name" value="PIP49_C"/>
    <property type="match status" value="1"/>
</dbReference>
<feature type="domain" description="FAM69 N-terminal" evidence="10">
    <location>
        <begin position="18"/>
        <end position="149"/>
    </location>
</feature>
<reference evidence="11 12" key="1">
    <citation type="submission" date="2024-06" db="EMBL/GenBank/DDBJ databases">
        <title>A chromosome-level genome assembly of beet webworm, Loxostege sticticalis.</title>
        <authorList>
            <person name="Zhang Y."/>
        </authorList>
    </citation>
    <scope>NUCLEOTIDE SEQUENCE [LARGE SCALE GENOMIC DNA]</scope>
    <source>
        <strain evidence="11">AQ028</strain>
        <tissue evidence="11">Male pupae</tissue>
    </source>
</reference>
<dbReference type="PANTHER" id="PTHR21093">
    <property type="entry name" value="DIVERGENT PROTEIN KINASE DOMAIN 1C-RELATED"/>
    <property type="match status" value="1"/>
</dbReference>
<keyword evidence="4" id="KW-0256">Endoplasmic reticulum</keyword>
<evidence type="ECO:0000256" key="3">
    <source>
        <dbReference type="ARBA" id="ARBA00022692"/>
    </source>
</evidence>
<gene>
    <name evidence="11" type="ORF">ABMA28_004509</name>
</gene>
<dbReference type="SMART" id="SM01299">
    <property type="entry name" value="PIP49_N"/>
    <property type="match status" value="1"/>
</dbReference>